<name>A0A974NTY1_9SPHN</name>
<dbReference type="Proteomes" id="UP000595894">
    <property type="component" value="Chromosome"/>
</dbReference>
<accession>A0A974NTY1</accession>
<dbReference type="PANTHER" id="PTHR22911">
    <property type="entry name" value="ACYL-MALONYL CONDENSING ENZYME-RELATED"/>
    <property type="match status" value="1"/>
</dbReference>
<feature type="transmembrane region" description="Helical" evidence="1">
    <location>
        <begin position="37"/>
        <end position="58"/>
    </location>
</feature>
<dbReference type="SUPFAM" id="SSF103481">
    <property type="entry name" value="Multidrug resistance efflux transporter EmrE"/>
    <property type="match status" value="2"/>
</dbReference>
<feature type="domain" description="EamA" evidence="2">
    <location>
        <begin position="156"/>
        <end position="284"/>
    </location>
</feature>
<evidence type="ECO:0000313" key="3">
    <source>
        <dbReference type="EMBL" id="QQV76836.1"/>
    </source>
</evidence>
<dbReference type="InterPro" id="IPR037185">
    <property type="entry name" value="EmrE-like"/>
</dbReference>
<feature type="transmembrane region" description="Helical" evidence="1">
    <location>
        <begin position="153"/>
        <end position="174"/>
    </location>
</feature>
<gene>
    <name evidence="3" type="ORF">H5J25_15780</name>
</gene>
<organism evidence="3 4">
    <name type="scientific">Sphingomonas aliaeris</name>
    <dbReference type="NCBI Taxonomy" id="2759526"/>
    <lineage>
        <taxon>Bacteria</taxon>
        <taxon>Pseudomonadati</taxon>
        <taxon>Pseudomonadota</taxon>
        <taxon>Alphaproteobacteria</taxon>
        <taxon>Sphingomonadales</taxon>
        <taxon>Sphingomonadaceae</taxon>
        <taxon>Sphingomonas</taxon>
    </lineage>
</organism>
<dbReference type="KEGG" id="sari:H5J25_15780"/>
<protein>
    <submittedName>
        <fullName evidence="3">DMT family transporter</fullName>
    </submittedName>
</protein>
<dbReference type="EMBL" id="CP061035">
    <property type="protein sequence ID" value="QQV76836.1"/>
    <property type="molecule type" value="Genomic_DNA"/>
</dbReference>
<dbReference type="AlphaFoldDB" id="A0A974NTY1"/>
<proteinExistence type="predicted"/>
<evidence type="ECO:0000313" key="4">
    <source>
        <dbReference type="Proteomes" id="UP000595894"/>
    </source>
</evidence>
<dbReference type="InterPro" id="IPR000620">
    <property type="entry name" value="EamA_dom"/>
</dbReference>
<feature type="transmembrane region" description="Helical" evidence="1">
    <location>
        <begin position="96"/>
        <end position="118"/>
    </location>
</feature>
<keyword evidence="1" id="KW-0812">Transmembrane</keyword>
<sequence length="299" mass="30901">MTRHSPTSATAFAVASIGIASYSVMDAVMKGMSIAHGAYSAVLWRSVAGVVLMLPIFLARRRPWPGREAIILHASRGIVAGASVLLFFWGLVRVPIAQGVALTFLAPLIALFLAAAMLGETIRRAAIGGSIIASLGVLAIAAGQWQAQASTETVLGSVAIVVASILYAGSLILLRRQAQIADPLEVALFTSIVLAALLMLGAPWFSAIPGIALLPGIFGSAVLGSVSAVLLAWAYRHAEAQVLAPVEYTAFLWSAILGYVVFGEYVTAWTVAGAILIIGGCLFAIRGPAAPAPQTEAAA</sequence>
<feature type="transmembrane region" description="Helical" evidence="1">
    <location>
        <begin position="7"/>
        <end position="25"/>
    </location>
</feature>
<dbReference type="PANTHER" id="PTHR22911:SF137">
    <property type="entry name" value="SOLUTE CARRIER FAMILY 35 MEMBER G2-RELATED"/>
    <property type="match status" value="1"/>
</dbReference>
<evidence type="ECO:0000256" key="1">
    <source>
        <dbReference type="SAM" id="Phobius"/>
    </source>
</evidence>
<feature type="transmembrane region" description="Helical" evidence="1">
    <location>
        <begin position="242"/>
        <end position="262"/>
    </location>
</feature>
<keyword evidence="4" id="KW-1185">Reference proteome</keyword>
<feature type="transmembrane region" description="Helical" evidence="1">
    <location>
        <begin position="186"/>
        <end position="205"/>
    </location>
</feature>
<feature type="transmembrane region" description="Helical" evidence="1">
    <location>
        <begin position="70"/>
        <end position="90"/>
    </location>
</feature>
<feature type="transmembrane region" description="Helical" evidence="1">
    <location>
        <begin position="125"/>
        <end position="147"/>
    </location>
</feature>
<feature type="transmembrane region" description="Helical" evidence="1">
    <location>
        <begin position="268"/>
        <end position="285"/>
    </location>
</feature>
<feature type="domain" description="EamA" evidence="2">
    <location>
        <begin position="15"/>
        <end position="140"/>
    </location>
</feature>
<keyword evidence="1" id="KW-0472">Membrane</keyword>
<reference evidence="4" key="1">
    <citation type="submission" date="2020-09" db="EMBL/GenBank/DDBJ databases">
        <title>Sphingomonas sp., a new species isolated from pork steak.</title>
        <authorList>
            <person name="Heidler von Heilborn D."/>
        </authorList>
    </citation>
    <scope>NUCLEOTIDE SEQUENCE [LARGE SCALE GENOMIC DNA]</scope>
</reference>
<dbReference type="GO" id="GO:0016020">
    <property type="term" value="C:membrane"/>
    <property type="evidence" value="ECO:0007669"/>
    <property type="project" value="InterPro"/>
</dbReference>
<dbReference type="Pfam" id="PF00892">
    <property type="entry name" value="EamA"/>
    <property type="match status" value="2"/>
</dbReference>
<keyword evidence="1" id="KW-1133">Transmembrane helix</keyword>
<feature type="transmembrane region" description="Helical" evidence="1">
    <location>
        <begin position="211"/>
        <end position="235"/>
    </location>
</feature>
<evidence type="ECO:0000259" key="2">
    <source>
        <dbReference type="Pfam" id="PF00892"/>
    </source>
</evidence>